<protein>
    <submittedName>
        <fullName evidence="1">Uncharacterized protein</fullName>
    </submittedName>
</protein>
<accession>A0A382F6X4</accession>
<dbReference type="EMBL" id="UINC01047936">
    <property type="protein sequence ID" value="SVB57837.1"/>
    <property type="molecule type" value="Genomic_DNA"/>
</dbReference>
<dbReference type="AlphaFoldDB" id="A0A382F6X4"/>
<sequence>ISDMEPEKSTIGTLLKIHPTNVALAALLL</sequence>
<gene>
    <name evidence="1" type="ORF">METZ01_LOCUS210691</name>
</gene>
<organism evidence="1">
    <name type="scientific">marine metagenome</name>
    <dbReference type="NCBI Taxonomy" id="408172"/>
    <lineage>
        <taxon>unclassified sequences</taxon>
        <taxon>metagenomes</taxon>
        <taxon>ecological metagenomes</taxon>
    </lineage>
</organism>
<evidence type="ECO:0000313" key="1">
    <source>
        <dbReference type="EMBL" id="SVB57837.1"/>
    </source>
</evidence>
<feature type="non-terminal residue" evidence="1">
    <location>
        <position position="1"/>
    </location>
</feature>
<proteinExistence type="predicted"/>
<name>A0A382F6X4_9ZZZZ</name>
<reference evidence="1" key="1">
    <citation type="submission" date="2018-05" db="EMBL/GenBank/DDBJ databases">
        <authorList>
            <person name="Lanie J.A."/>
            <person name="Ng W.-L."/>
            <person name="Kazmierczak K.M."/>
            <person name="Andrzejewski T.M."/>
            <person name="Davidsen T.M."/>
            <person name="Wayne K.J."/>
            <person name="Tettelin H."/>
            <person name="Glass J.I."/>
            <person name="Rusch D."/>
            <person name="Podicherti R."/>
            <person name="Tsui H.-C.T."/>
            <person name="Winkler M.E."/>
        </authorList>
    </citation>
    <scope>NUCLEOTIDE SEQUENCE</scope>
</reference>